<evidence type="ECO:0000313" key="2">
    <source>
        <dbReference type="EMBL" id="MDI3048151.1"/>
    </source>
</evidence>
<evidence type="ECO:0000313" key="4">
    <source>
        <dbReference type="Proteomes" id="UP000294882"/>
    </source>
</evidence>
<evidence type="ECO:0000313" key="3">
    <source>
        <dbReference type="EMBL" id="TDU96001.1"/>
    </source>
</evidence>
<feature type="transmembrane region" description="Helical" evidence="1">
    <location>
        <begin position="12"/>
        <end position="37"/>
    </location>
</feature>
<dbReference type="Proteomes" id="UP000294882">
    <property type="component" value="Unassembled WGS sequence"/>
</dbReference>
<organism evidence="3 4">
    <name type="scientific">Metamycoplasma hyosynoviae</name>
    <dbReference type="NCBI Taxonomy" id="29559"/>
    <lineage>
        <taxon>Bacteria</taxon>
        <taxon>Bacillati</taxon>
        <taxon>Mycoplasmatota</taxon>
        <taxon>Mycoplasmoidales</taxon>
        <taxon>Metamycoplasmataceae</taxon>
        <taxon>Metamycoplasma</taxon>
    </lineage>
</organism>
<proteinExistence type="predicted"/>
<feature type="transmembrane region" description="Helical" evidence="1">
    <location>
        <begin position="75"/>
        <end position="100"/>
    </location>
</feature>
<comment type="caution">
    <text evidence="3">The sequence shown here is derived from an EMBL/GenBank/DDBJ whole genome shotgun (WGS) entry which is preliminary data.</text>
</comment>
<feature type="transmembrane region" description="Helical" evidence="1">
    <location>
        <begin position="121"/>
        <end position="143"/>
    </location>
</feature>
<dbReference type="EMBL" id="JASBCP010000004">
    <property type="protein sequence ID" value="MDI3048151.1"/>
    <property type="molecule type" value="Genomic_DNA"/>
</dbReference>
<reference evidence="3 4" key="1">
    <citation type="submission" date="2019-03" db="EMBL/GenBank/DDBJ databases">
        <title>Genomic Encyclopedia of Archaeal and Bacterial Type Strains, Phase II (KMG-II): from individual species to whole genera.</title>
        <authorList>
            <person name="Goeker M."/>
        </authorList>
    </citation>
    <scope>NUCLEOTIDE SEQUENCE [LARGE SCALE GENOMIC DNA]</scope>
    <source>
        <strain evidence="3 4">ATCC 25591</strain>
    </source>
</reference>
<dbReference type="EMBL" id="SOCH01000006">
    <property type="protein sequence ID" value="TDU96001.1"/>
    <property type="molecule type" value="Genomic_DNA"/>
</dbReference>
<keyword evidence="1" id="KW-1133">Transmembrane helix</keyword>
<feature type="transmembrane region" description="Helical" evidence="1">
    <location>
        <begin position="168"/>
        <end position="191"/>
    </location>
</feature>
<evidence type="ECO:0000256" key="1">
    <source>
        <dbReference type="SAM" id="Phobius"/>
    </source>
</evidence>
<dbReference type="Proteomes" id="UP001233782">
    <property type="component" value="Unassembled WGS sequence"/>
</dbReference>
<dbReference type="RefSeq" id="WP_134076720.1">
    <property type="nucleotide sequence ID" value="NZ_JAQRBB010000023.1"/>
</dbReference>
<name>A0A4R7TTD3_9BACT</name>
<reference evidence="2" key="2">
    <citation type="submission" date="2023-04" db="EMBL/GenBank/DDBJ databases">
        <title>Genomes of recent Mycoplasma hyosynoviae isolates 2023.</title>
        <authorList>
            <person name="Spergser J."/>
        </authorList>
    </citation>
    <scope>NUCLEOTIDE SEQUENCE</scope>
    <source>
        <strain evidence="2">SN1J23N</strain>
    </source>
</reference>
<keyword evidence="1" id="KW-0472">Membrane</keyword>
<accession>A0A4R7TTD3</accession>
<gene>
    <name evidence="3" type="ORF">JN03_0617</name>
    <name evidence="2" type="ORF">QJ129_02645</name>
</gene>
<keyword evidence="1" id="KW-0812">Transmembrane</keyword>
<dbReference type="AlphaFoldDB" id="A0A4R7TTD3"/>
<protein>
    <submittedName>
        <fullName evidence="3">Uncharacterized protein</fullName>
    </submittedName>
</protein>
<sequence>MDTTTKKSNKIVVNGVLTGLFTTLLLLLGLFALTIAIETYLLAKIPKMSSYYNFLQKNLSFLYTPLTKWPKIAAWLYPGITALLCLLTGITFFVGIANGAKLKSESKDEDKKKSIKKSLKVAYIIFAVLFILFGALCLIVSLLSTNAKVLSILTKVKLADFITTNKNFVLVSGASRIALGFIIILAGILIANKIYKSQEVAIAKPKKVKKQANATENVSSLDISGYSFDTSTSQPEVQVEEPKQVYKKETSNTLMFQSQYVFKASLTPEDDVKETLQEGETEPDRTLVIKLKNLIDVSVASSAKSRFEEVKTFIDQALKKYSFENTTTSWTNELVIFRYNNLLFNHKKARLLNILLESEYFIKNELTGKPEYKALYEEFNSFVVEEFDNYNNLNTLDPVKETINKCLTKFMVIKLRLRAKQTNNLSIKYVNEKDLYEFGNSLINAADKAISDENIQMIESITTKLEDLIGKYNSLAK</sequence>